<dbReference type="CDD" id="cd14473">
    <property type="entry name" value="FERM_B-lobe"/>
    <property type="match status" value="2"/>
</dbReference>
<dbReference type="InterPro" id="IPR019748">
    <property type="entry name" value="FERM_central"/>
</dbReference>
<dbReference type="InterPro" id="IPR019749">
    <property type="entry name" value="Band_41_domain"/>
</dbReference>
<evidence type="ECO:0000313" key="5">
    <source>
        <dbReference type="EMBL" id="CAF4618419.1"/>
    </source>
</evidence>
<dbReference type="AlphaFoldDB" id="A0A821DA07"/>
<organism evidence="5 6">
    <name type="scientific">Rotaria socialis</name>
    <dbReference type="NCBI Taxonomy" id="392032"/>
    <lineage>
        <taxon>Eukaryota</taxon>
        <taxon>Metazoa</taxon>
        <taxon>Spiralia</taxon>
        <taxon>Gnathifera</taxon>
        <taxon>Rotifera</taxon>
        <taxon>Eurotatoria</taxon>
        <taxon>Bdelloidea</taxon>
        <taxon>Philodinida</taxon>
        <taxon>Philodinidae</taxon>
        <taxon>Rotaria</taxon>
    </lineage>
</organism>
<name>A0A821DA07_9BILA</name>
<feature type="domain" description="PH" evidence="2">
    <location>
        <begin position="392"/>
        <end position="496"/>
    </location>
</feature>
<dbReference type="EMBL" id="CAJNYV010002325">
    <property type="protein sequence ID" value="CAF3469999.1"/>
    <property type="molecule type" value="Genomic_DNA"/>
</dbReference>
<dbReference type="GO" id="GO:0005178">
    <property type="term" value="F:integrin binding"/>
    <property type="evidence" value="ECO:0007669"/>
    <property type="project" value="TreeGrafter"/>
</dbReference>
<accession>A0A821DA07</accession>
<dbReference type="Gene3D" id="1.20.80.10">
    <property type="match status" value="1"/>
</dbReference>
<evidence type="ECO:0000259" key="3">
    <source>
        <dbReference type="PROSITE" id="PS50057"/>
    </source>
</evidence>
<dbReference type="Gene3D" id="2.30.29.30">
    <property type="entry name" value="Pleckstrin-homology domain (PH domain)/Phosphotyrosine-binding domain (PTB)"/>
    <property type="match status" value="2"/>
</dbReference>
<protein>
    <recommendedName>
        <fullName evidence="7">PH domain-containing protein</fullName>
    </recommendedName>
</protein>
<feature type="region of interest" description="Disordered" evidence="1">
    <location>
        <begin position="141"/>
        <end position="183"/>
    </location>
</feature>
<dbReference type="PROSITE" id="PS50057">
    <property type="entry name" value="FERM_3"/>
    <property type="match status" value="1"/>
</dbReference>
<evidence type="ECO:0008006" key="7">
    <source>
        <dbReference type="Google" id="ProtNLM"/>
    </source>
</evidence>
<dbReference type="Proteomes" id="UP000663865">
    <property type="component" value="Unassembled WGS sequence"/>
</dbReference>
<dbReference type="SMART" id="SM00233">
    <property type="entry name" value="PH"/>
    <property type="match status" value="1"/>
</dbReference>
<dbReference type="EMBL" id="CAJOBS010000651">
    <property type="protein sequence ID" value="CAF4618419.1"/>
    <property type="molecule type" value="Genomic_DNA"/>
</dbReference>
<dbReference type="PROSITE" id="PS50003">
    <property type="entry name" value="PH_DOMAIN"/>
    <property type="match status" value="1"/>
</dbReference>
<evidence type="ECO:0000313" key="4">
    <source>
        <dbReference type="EMBL" id="CAF3469999.1"/>
    </source>
</evidence>
<dbReference type="Proteomes" id="UP000663838">
    <property type="component" value="Unassembled WGS sequence"/>
</dbReference>
<dbReference type="InterPro" id="IPR014352">
    <property type="entry name" value="FERM/acyl-CoA-bd_prot_sf"/>
</dbReference>
<reference evidence="5" key="1">
    <citation type="submission" date="2021-02" db="EMBL/GenBank/DDBJ databases">
        <authorList>
            <person name="Nowell W R."/>
        </authorList>
    </citation>
    <scope>NUCLEOTIDE SEQUENCE</scope>
</reference>
<feature type="compositionally biased region" description="Polar residues" evidence="1">
    <location>
        <begin position="159"/>
        <end position="183"/>
    </location>
</feature>
<dbReference type="Gene3D" id="3.10.20.90">
    <property type="entry name" value="Phosphatidylinositol 3-kinase Catalytic Subunit, Chain A, domain 1"/>
    <property type="match status" value="2"/>
</dbReference>
<dbReference type="InterPro" id="IPR000299">
    <property type="entry name" value="FERM_domain"/>
</dbReference>
<comment type="caution">
    <text evidence="5">The sequence shown here is derived from an EMBL/GenBank/DDBJ whole genome shotgun (WGS) entry which is preliminary data.</text>
</comment>
<dbReference type="SMART" id="SM00295">
    <property type="entry name" value="B41"/>
    <property type="match status" value="1"/>
</dbReference>
<evidence type="ECO:0000313" key="6">
    <source>
        <dbReference type="Proteomes" id="UP000663838"/>
    </source>
</evidence>
<dbReference type="InterPro" id="IPR035963">
    <property type="entry name" value="FERM_2"/>
</dbReference>
<proteinExistence type="predicted"/>
<dbReference type="InterPro" id="IPR040790">
    <property type="entry name" value="Kindlin_2_N"/>
</dbReference>
<dbReference type="InterPro" id="IPR011993">
    <property type="entry name" value="PH-like_dom_sf"/>
</dbReference>
<dbReference type="Pfam" id="PF00373">
    <property type="entry name" value="FERM_M"/>
    <property type="match status" value="2"/>
</dbReference>
<evidence type="ECO:0000259" key="2">
    <source>
        <dbReference type="PROSITE" id="PS50003"/>
    </source>
</evidence>
<dbReference type="SUPFAM" id="SSF50729">
    <property type="entry name" value="PH domain-like"/>
    <property type="match status" value="2"/>
</dbReference>
<dbReference type="GO" id="GO:0007229">
    <property type="term" value="P:integrin-mediated signaling pathway"/>
    <property type="evidence" value="ECO:0007669"/>
    <property type="project" value="InterPro"/>
</dbReference>
<gene>
    <name evidence="4" type="ORF">KIK155_LOCUS13745</name>
    <name evidence="5" type="ORF">TOA249_LOCUS11784</name>
</gene>
<dbReference type="GO" id="GO:0030055">
    <property type="term" value="C:cell-substrate junction"/>
    <property type="evidence" value="ECO:0007669"/>
    <property type="project" value="TreeGrafter"/>
</dbReference>
<dbReference type="PANTHER" id="PTHR16160">
    <property type="entry name" value="FERMITIN 2-RELATED"/>
    <property type="match status" value="1"/>
</dbReference>
<evidence type="ECO:0000256" key="1">
    <source>
        <dbReference type="SAM" id="MobiDB-lite"/>
    </source>
</evidence>
<dbReference type="InterPro" id="IPR001849">
    <property type="entry name" value="PH_domain"/>
</dbReference>
<dbReference type="SUPFAM" id="SSF47031">
    <property type="entry name" value="Second domain of FERM"/>
    <property type="match status" value="1"/>
</dbReference>
<feature type="domain" description="FERM" evidence="3">
    <location>
        <begin position="187"/>
        <end position="699"/>
    </location>
</feature>
<dbReference type="GO" id="GO:0007160">
    <property type="term" value="P:cell-matrix adhesion"/>
    <property type="evidence" value="ECO:0007669"/>
    <property type="project" value="TreeGrafter"/>
</dbReference>
<sequence length="702" mass="80294">MPVPLSQPSIPRQLSWSLMIDSTAVVVTGSMTIGSVMVQLVNRLDISQDFSDYALWWSKANIWLTNTKWTLDQYGVQSDAHLNFTSIHKSIRLQLPDLRVLSITANFSVSVFAAVSKLCKDLGIRHAEELSLLHSSKLASTNVANERRTSPRRRRHNIGTLNRHNSMGDSLANNSSTVSTLCSPTTPRLRSAAINKTTESTVRHQRPISNLSKSLNSLVTNVDGNLARTPATPLKNVLSQLIKPTNIIEKSRLNGLWYDSSKSLMEQNTNENDLILLRFKYFAYYDLNPKFDAIRLNQLYEQAKWSVLSEDIDCTEEEMMTFAALQLQIQIQSHQSSSTLTSSNNDMGHEYDNANDYDIDRALECLQDSLLGTNITNTSQSTNTLIQKFSSNGELCDYLRLLKSRRFTFKTLKRYWFVMRDTQLTYYANESQQHGTPIEKISLKGCEILPDVHISSKKYAIRLMIPSLDGMNDTLIRCSTDEQYAKWMAAFRLASKGRSINEQSYETERESILALLNMQRPSSSNHQQNKFDIQSENFVSPKFVKKYKTKQLTERILEAHAAVSNLDGTEAKLRYLKAWQALPEFGITTFIVKFKDSNKREELLGIASNRLLRMTLTGDTLKTWWISRMRSWNVNWENRSVTIEFDSETIHFLPLYGIESKCIHEFIGAYIFLAMRSTRTMSDINDLIQQENLFQRLTAAYS</sequence>
<dbReference type="PANTHER" id="PTHR16160:SF13">
    <property type="entry name" value="FERMITIN 2-RELATED"/>
    <property type="match status" value="1"/>
</dbReference>
<dbReference type="InterPro" id="IPR037843">
    <property type="entry name" value="Kindlin/fermitin"/>
</dbReference>
<dbReference type="Pfam" id="PF18124">
    <property type="entry name" value="Kindlin_2_N"/>
    <property type="match status" value="1"/>
</dbReference>